<gene>
    <name evidence="2" type="ORF">CERZMDRAFT_84204</name>
</gene>
<evidence type="ECO:0000256" key="1">
    <source>
        <dbReference type="SAM" id="MobiDB-lite"/>
    </source>
</evidence>
<feature type="compositionally biased region" description="Low complexity" evidence="1">
    <location>
        <begin position="773"/>
        <end position="788"/>
    </location>
</feature>
<feature type="compositionally biased region" description="Gly residues" evidence="1">
    <location>
        <begin position="64"/>
        <end position="74"/>
    </location>
</feature>
<evidence type="ECO:0000313" key="2">
    <source>
        <dbReference type="EMBL" id="KAF2212520.1"/>
    </source>
</evidence>
<proteinExistence type="predicted"/>
<feature type="compositionally biased region" description="Basic and acidic residues" evidence="1">
    <location>
        <begin position="593"/>
        <end position="605"/>
    </location>
</feature>
<keyword evidence="3" id="KW-1185">Reference proteome</keyword>
<evidence type="ECO:0008006" key="4">
    <source>
        <dbReference type="Google" id="ProtNLM"/>
    </source>
</evidence>
<organism evidence="2 3">
    <name type="scientific">Cercospora zeae-maydis SCOH1-5</name>
    <dbReference type="NCBI Taxonomy" id="717836"/>
    <lineage>
        <taxon>Eukaryota</taxon>
        <taxon>Fungi</taxon>
        <taxon>Dikarya</taxon>
        <taxon>Ascomycota</taxon>
        <taxon>Pezizomycotina</taxon>
        <taxon>Dothideomycetes</taxon>
        <taxon>Dothideomycetidae</taxon>
        <taxon>Mycosphaerellales</taxon>
        <taxon>Mycosphaerellaceae</taxon>
        <taxon>Cercospora</taxon>
    </lineage>
</organism>
<dbReference type="EMBL" id="ML992672">
    <property type="protein sequence ID" value="KAF2212520.1"/>
    <property type="molecule type" value="Genomic_DNA"/>
</dbReference>
<reference evidence="2" key="1">
    <citation type="journal article" date="2020" name="Stud. Mycol.">
        <title>101 Dothideomycetes genomes: a test case for predicting lifestyles and emergence of pathogens.</title>
        <authorList>
            <person name="Haridas S."/>
            <person name="Albert R."/>
            <person name="Binder M."/>
            <person name="Bloem J."/>
            <person name="Labutti K."/>
            <person name="Salamov A."/>
            <person name="Andreopoulos B."/>
            <person name="Baker S."/>
            <person name="Barry K."/>
            <person name="Bills G."/>
            <person name="Bluhm B."/>
            <person name="Cannon C."/>
            <person name="Castanera R."/>
            <person name="Culley D."/>
            <person name="Daum C."/>
            <person name="Ezra D."/>
            <person name="Gonzalez J."/>
            <person name="Henrissat B."/>
            <person name="Kuo A."/>
            <person name="Liang C."/>
            <person name="Lipzen A."/>
            <person name="Lutzoni F."/>
            <person name="Magnuson J."/>
            <person name="Mondo S."/>
            <person name="Nolan M."/>
            <person name="Ohm R."/>
            <person name="Pangilinan J."/>
            <person name="Park H.-J."/>
            <person name="Ramirez L."/>
            <person name="Alfaro M."/>
            <person name="Sun H."/>
            <person name="Tritt A."/>
            <person name="Yoshinaga Y."/>
            <person name="Zwiers L.-H."/>
            <person name="Turgeon B."/>
            <person name="Goodwin S."/>
            <person name="Spatafora J."/>
            <person name="Crous P."/>
            <person name="Grigoriev I."/>
        </authorList>
    </citation>
    <scope>NUCLEOTIDE SEQUENCE</scope>
    <source>
        <strain evidence="2">SCOH1-5</strain>
    </source>
</reference>
<dbReference type="OrthoDB" id="3647908at2759"/>
<protein>
    <recommendedName>
        <fullName evidence="4">Ubiquitin-like protease family profile domain-containing protein</fullName>
    </recommendedName>
</protein>
<feature type="region of interest" description="Disordered" evidence="1">
    <location>
        <begin position="544"/>
        <end position="909"/>
    </location>
</feature>
<feature type="compositionally biased region" description="Low complexity" evidence="1">
    <location>
        <begin position="29"/>
        <end position="48"/>
    </location>
</feature>
<name>A0A6A6FGF7_9PEZI</name>
<feature type="region of interest" description="Disordered" evidence="1">
    <location>
        <begin position="1"/>
        <end position="201"/>
    </location>
</feature>
<feature type="compositionally biased region" description="Basic and acidic residues" evidence="1">
    <location>
        <begin position="737"/>
        <end position="750"/>
    </location>
</feature>
<dbReference type="Proteomes" id="UP000799539">
    <property type="component" value="Unassembled WGS sequence"/>
</dbReference>
<feature type="compositionally biased region" description="Polar residues" evidence="1">
    <location>
        <begin position="644"/>
        <end position="658"/>
    </location>
</feature>
<accession>A0A6A6FGF7</accession>
<evidence type="ECO:0000313" key="3">
    <source>
        <dbReference type="Proteomes" id="UP000799539"/>
    </source>
</evidence>
<dbReference type="AlphaFoldDB" id="A0A6A6FGF7"/>
<feature type="compositionally biased region" description="Basic and acidic residues" evidence="1">
    <location>
        <begin position="666"/>
        <end position="677"/>
    </location>
</feature>
<sequence length="909" mass="95702">MASTGTRRSARLRNEAPGQPIADPVAIERASSAARRSAGNPATGITGTRGRGTRGARRGRGGQRGRGGARGGGAAAATPAPQPQPTKDSNNERSGHASGDDPTPIPSLPDPNAQSASAAQNGAARQSMDGVSGPLADPGDAAHNTAPSPSTAGSSGAQTGARSGTDAAVLTASTPPEASCSAPQAERASVAGPETAPNLTPTDFCEELATLLGHWKQNAAEDKSAPPNDPVIVSHSLGDEMIWRAIAGVTEAISSNGIDAPQFSLFDPVAFRMWQDIPDVPIHQQAARPGNEAFLVRTDGTRGRTHNSLYFVRNTGDSSFEIRSFDSATGNWHRRNNQARADRFLQALSVFGWDRADPALVVAPAVRRSEPAARQVEKWECGLYVIVYAWALALGLETSIATFTGISRQRDFVARAAELVNLSLQGYCSSKTIEAFLKCFQVVGPTAATAPGRDFERTIPFRTENDLRLHVARSRIKHELQAEGSPSLTVLLEVIRRSNPTIESSLFDFATGEVLEEYAKASSLHDVGSEAPWVEMGPDSVVESARADRDGQAASHKRGHEDEGREQSSKRRQGGSPIELADDSSPLSSQARTRHEVDESAKVDTRALSAENTAPHVTPTEATDVSTPPLKSKDLSEIAGNGRTGASSPSNVPTNGQESSSSHSAATHEGRHGEDSTRGSQPSAEVPAVGPVVHGSHRASSPEIAFANAGAPAPYSNQDRQNSPAQPKTTSPASDVLLRDFEAAEIRTSLKADATPSHVVSDTLGDGYANEPLGALDDLFGDDAGLYASGATRPRPSLQLDHGVRSPGLALPPPTPRNTGPRLSPSASLPGPTTLASRNGDEDSEDEDDEATSAVLSSESSDARAQERGTAHIQRILDKHGVNQVDDESEDDELPHQGQDITQFSQVEY</sequence>
<feature type="compositionally biased region" description="Polar residues" evidence="1">
    <location>
        <begin position="715"/>
        <end position="733"/>
    </location>
</feature>
<feature type="compositionally biased region" description="Acidic residues" evidence="1">
    <location>
        <begin position="842"/>
        <end position="851"/>
    </location>
</feature>
<feature type="compositionally biased region" description="Basic and acidic residues" evidence="1">
    <location>
        <begin position="89"/>
        <end position="99"/>
    </location>
</feature>
<feature type="compositionally biased region" description="Basic and acidic residues" evidence="1">
    <location>
        <begin position="559"/>
        <end position="569"/>
    </location>
</feature>
<feature type="compositionally biased region" description="Low complexity" evidence="1">
    <location>
        <begin position="113"/>
        <end position="127"/>
    </location>
</feature>
<feature type="compositionally biased region" description="Basic residues" evidence="1">
    <location>
        <begin position="51"/>
        <end position="63"/>
    </location>
</feature>
<feature type="compositionally biased region" description="Low complexity" evidence="1">
    <location>
        <begin position="145"/>
        <end position="165"/>
    </location>
</feature>
<feature type="compositionally biased region" description="Polar residues" evidence="1">
    <location>
        <begin position="899"/>
        <end position="909"/>
    </location>
</feature>
<feature type="compositionally biased region" description="Basic and acidic residues" evidence="1">
    <location>
        <begin position="861"/>
        <end position="881"/>
    </location>
</feature>